<dbReference type="PANTHER" id="PTHR32125:SF4">
    <property type="entry name" value="2-C-METHYL-D-ERYTHRITOL 4-PHOSPHATE CYTIDYLYLTRANSFERASE, CHLOROPLASTIC"/>
    <property type="match status" value="1"/>
</dbReference>
<evidence type="ECO:0000256" key="6">
    <source>
        <dbReference type="RuleBase" id="RU000363"/>
    </source>
</evidence>
<evidence type="ECO:0000256" key="5">
    <source>
        <dbReference type="ARBA" id="ARBA00081635"/>
    </source>
</evidence>
<evidence type="ECO:0000256" key="1">
    <source>
        <dbReference type="ARBA" id="ARBA00022679"/>
    </source>
</evidence>
<dbReference type="InterPro" id="IPR020904">
    <property type="entry name" value="Sc_DH/Rdtase_CS"/>
</dbReference>
<dbReference type="InterPro" id="IPR001228">
    <property type="entry name" value="IspD"/>
</dbReference>
<dbReference type="Pfam" id="PF00106">
    <property type="entry name" value="adh_short"/>
    <property type="match status" value="1"/>
</dbReference>
<dbReference type="Gene3D" id="3.40.50.720">
    <property type="entry name" value="NAD(P)-binding Rossmann-like Domain"/>
    <property type="match status" value="1"/>
</dbReference>
<keyword evidence="3" id="KW-0414">Isoprene biosynthesis</keyword>
<dbReference type="PRINTS" id="PR00080">
    <property type="entry name" value="SDRFAMILY"/>
</dbReference>
<dbReference type="NCBIfam" id="NF001183">
    <property type="entry name" value="PRK00155.1-3"/>
    <property type="match status" value="1"/>
</dbReference>
<dbReference type="InterPro" id="IPR002347">
    <property type="entry name" value="SDR_fam"/>
</dbReference>
<dbReference type="PRINTS" id="PR00081">
    <property type="entry name" value="GDHRDH"/>
</dbReference>
<dbReference type="CDD" id="cd05233">
    <property type="entry name" value="SDR_c"/>
    <property type="match status" value="1"/>
</dbReference>
<dbReference type="GO" id="GO:0050518">
    <property type="term" value="F:2-C-methyl-D-erythritol 4-phosphate cytidylyltransferase activity"/>
    <property type="evidence" value="ECO:0007669"/>
    <property type="project" value="InterPro"/>
</dbReference>
<dbReference type="InterPro" id="IPR012115">
    <property type="entry name" value="CDP-ribitol_syn"/>
</dbReference>
<dbReference type="PANTHER" id="PTHR32125">
    <property type="entry name" value="2-C-METHYL-D-ERYTHRITOL 4-PHOSPHATE CYTIDYLYLTRANSFERASE, CHLOROPLASTIC"/>
    <property type="match status" value="1"/>
</dbReference>
<dbReference type="SUPFAM" id="SSF53448">
    <property type="entry name" value="Nucleotide-diphospho-sugar transferases"/>
    <property type="match status" value="1"/>
</dbReference>
<dbReference type="SUPFAM" id="SSF51735">
    <property type="entry name" value="NAD(P)-binding Rossmann-fold domains"/>
    <property type="match status" value="1"/>
</dbReference>
<evidence type="ECO:0000256" key="4">
    <source>
        <dbReference type="ARBA" id="ARBA00080481"/>
    </source>
</evidence>
<dbReference type="FunFam" id="3.90.550.10:FF:000003">
    <property type="entry name" value="2-C-methyl-D-erythritol 4-phosphate cytidylyltransferase"/>
    <property type="match status" value="1"/>
</dbReference>
<dbReference type="Proteomes" id="UP000650477">
    <property type="component" value="Unassembled WGS sequence"/>
</dbReference>
<organism evidence="7 8">
    <name type="scientific">Morganella morganii</name>
    <name type="common">Proteus morganii</name>
    <dbReference type="NCBI Taxonomy" id="582"/>
    <lineage>
        <taxon>Bacteria</taxon>
        <taxon>Pseudomonadati</taxon>
        <taxon>Pseudomonadota</taxon>
        <taxon>Gammaproteobacteria</taxon>
        <taxon>Enterobacterales</taxon>
        <taxon>Morganellaceae</taxon>
        <taxon>Morganella</taxon>
    </lineage>
</organism>
<gene>
    <name evidence="7" type="primary">ispD</name>
    <name evidence="7" type="ORF">CYG68_06970</name>
</gene>
<dbReference type="NCBIfam" id="TIGR00453">
    <property type="entry name" value="ispD"/>
    <property type="match status" value="1"/>
</dbReference>
<name>A0A8I0U5P2_MORMO</name>
<keyword evidence="2 7" id="KW-0548">Nucleotidyltransferase</keyword>
<comment type="similarity">
    <text evidence="6">Belongs to the short-chain dehydrogenases/reductases (SDR) family.</text>
</comment>
<dbReference type="Gene3D" id="3.90.550.10">
    <property type="entry name" value="Spore Coat Polysaccharide Biosynthesis Protein SpsA, Chain A"/>
    <property type="match status" value="1"/>
</dbReference>
<evidence type="ECO:0000313" key="8">
    <source>
        <dbReference type="Proteomes" id="UP000650477"/>
    </source>
</evidence>
<proteinExistence type="inferred from homology"/>
<evidence type="ECO:0000313" key="7">
    <source>
        <dbReference type="EMBL" id="MBE8612159.1"/>
    </source>
</evidence>
<reference evidence="7" key="1">
    <citation type="submission" date="2017-12" db="EMBL/GenBank/DDBJ databases">
        <title>Genome sequencing and analysis.</title>
        <authorList>
            <person name="Huang Y.-T."/>
        </authorList>
    </citation>
    <scope>NUCLEOTIDE SEQUENCE</scope>
    <source>
        <strain evidence="7">VGH116</strain>
    </source>
</reference>
<dbReference type="InterPro" id="IPR029044">
    <property type="entry name" value="Nucleotide-diphossugar_trans"/>
</dbReference>
<dbReference type="InterPro" id="IPR050088">
    <property type="entry name" value="IspD/TarI_cytidylyltransf_bact"/>
</dbReference>
<dbReference type="RefSeq" id="WP_193829642.1">
    <property type="nucleotide sequence ID" value="NZ_PKLF01000005.1"/>
</dbReference>
<dbReference type="EMBL" id="PKLF01000005">
    <property type="protein sequence ID" value="MBE8612159.1"/>
    <property type="molecule type" value="Genomic_DNA"/>
</dbReference>
<dbReference type="PROSITE" id="PS00061">
    <property type="entry name" value="ADH_SHORT"/>
    <property type="match status" value="1"/>
</dbReference>
<dbReference type="InterPro" id="IPR036291">
    <property type="entry name" value="NAD(P)-bd_dom_sf"/>
</dbReference>
<dbReference type="PROSITE" id="PS51257">
    <property type="entry name" value="PROKAR_LIPOPROTEIN"/>
    <property type="match status" value="1"/>
</dbReference>
<evidence type="ECO:0000256" key="2">
    <source>
        <dbReference type="ARBA" id="ARBA00022695"/>
    </source>
</evidence>
<keyword evidence="1 7" id="KW-0808">Transferase</keyword>
<accession>A0A8I0U5P2</accession>
<dbReference type="GO" id="GO:0008299">
    <property type="term" value="P:isoprenoid biosynthetic process"/>
    <property type="evidence" value="ECO:0007669"/>
    <property type="project" value="UniProtKB-KW"/>
</dbReference>
<comment type="caution">
    <text evidence="7">The sequence shown here is derived from an EMBL/GenBank/DDBJ whole genome shotgun (WGS) entry which is preliminary data.</text>
</comment>
<evidence type="ECO:0000256" key="3">
    <source>
        <dbReference type="ARBA" id="ARBA00023229"/>
    </source>
</evidence>
<dbReference type="InterPro" id="IPR034683">
    <property type="entry name" value="IspD/TarI"/>
</dbReference>
<dbReference type="AlphaFoldDB" id="A0A8I0U5P2"/>
<dbReference type="CDD" id="cd02516">
    <property type="entry name" value="CDP-ME_synthetase"/>
    <property type="match status" value="1"/>
</dbReference>
<sequence length="458" mass="51404">MPKNIAVILASGTGCRFESRIPKQFVKLAGKPVIQYTIEAFENCSAIDEIIIVSKDEYIDFIYEIATRNEFKKISKVISGGKERYDSTWAALMATPAEDCNLIIHDAVRPFVSERIITDCISALLTYNAVDVVVDAVDTIVEVENNFIANIPDRRRLKRGQTPQAFKKETLLNAYNRFLNDPNKAASDDCGIVKKYLNNEYIYTVSGDESNFKLTHPQDLYLADNLIKDGLNNRSQSNKNIIYDKLKYKTVVIIGGSSGIGQSLANLCSDQEMKVFICSRNLNNVDITNKSSIDNFLSDVKEKEGKIDYIINTAGLLIRKPLTSLNEKEIIDSIDINYTGVINTTLSSYPYLKESKGMLINFTSSSFTRGRANYAIYSSTKAAIVNFTQAMSEEWLPLDIKINCINPERTDTPMRRSNFGIEPPETLLSSQEVAMFTLSAMTFEHTGQIYSIKNDLNS</sequence>
<protein>
    <recommendedName>
        <fullName evidence="5">4-diphosphocytidyl-2C-methyl-D-erythritol synthase</fullName>
    </recommendedName>
    <alternativeName>
        <fullName evidence="4">MEP cytidylyltransferase</fullName>
    </alternativeName>
</protein>
<dbReference type="PIRSF" id="PIRSF036586">
    <property type="entry name" value="CDP-ribitol_syn"/>
    <property type="match status" value="1"/>
</dbReference>
<dbReference type="Pfam" id="PF01128">
    <property type="entry name" value="IspD"/>
    <property type="match status" value="1"/>
</dbReference>